<evidence type="ECO:0000256" key="2">
    <source>
        <dbReference type="SAM" id="SignalP"/>
    </source>
</evidence>
<dbReference type="EMBL" id="JBHSFN010000005">
    <property type="protein sequence ID" value="MFC4586594.1"/>
    <property type="molecule type" value="Genomic_DNA"/>
</dbReference>
<dbReference type="InterPro" id="IPR005297">
    <property type="entry name" value="Lipoprotein_repeat"/>
</dbReference>
<dbReference type="PANTHER" id="PTHR39335:SF1">
    <property type="entry name" value="BLL4220 PROTEIN"/>
    <property type="match status" value="1"/>
</dbReference>
<keyword evidence="2" id="KW-0732">Signal</keyword>
<dbReference type="PANTHER" id="PTHR39335">
    <property type="entry name" value="BLL4220 PROTEIN"/>
    <property type="match status" value="1"/>
</dbReference>
<dbReference type="Proteomes" id="UP001595891">
    <property type="component" value="Unassembled WGS sequence"/>
</dbReference>
<protein>
    <recommendedName>
        <fullName evidence="5">Lipoprotein</fullName>
    </recommendedName>
</protein>
<evidence type="ECO:0000313" key="3">
    <source>
        <dbReference type="EMBL" id="MFC4586594.1"/>
    </source>
</evidence>
<gene>
    <name evidence="3" type="ORF">ACFO8L_10950</name>
</gene>
<dbReference type="RefSeq" id="WP_262841394.1">
    <property type="nucleotide sequence ID" value="NZ_JANZYP010000005.1"/>
</dbReference>
<dbReference type="Pfam" id="PF03640">
    <property type="entry name" value="Lipoprotein_15"/>
    <property type="match status" value="2"/>
</dbReference>
<evidence type="ECO:0008006" key="5">
    <source>
        <dbReference type="Google" id="ProtNLM"/>
    </source>
</evidence>
<name>A0ABV9EC61_9ACTN</name>
<evidence type="ECO:0000313" key="4">
    <source>
        <dbReference type="Proteomes" id="UP001595891"/>
    </source>
</evidence>
<organism evidence="3 4">
    <name type="scientific">Sphaerisporangium corydalis</name>
    <dbReference type="NCBI Taxonomy" id="1441875"/>
    <lineage>
        <taxon>Bacteria</taxon>
        <taxon>Bacillati</taxon>
        <taxon>Actinomycetota</taxon>
        <taxon>Actinomycetes</taxon>
        <taxon>Streptosporangiales</taxon>
        <taxon>Streptosporangiaceae</taxon>
        <taxon>Sphaerisporangium</taxon>
    </lineage>
</organism>
<accession>A0ABV9EC61</accession>
<feature type="chain" id="PRO_5047539562" description="Lipoprotein" evidence="2">
    <location>
        <begin position="21"/>
        <end position="199"/>
    </location>
</feature>
<evidence type="ECO:0000256" key="1">
    <source>
        <dbReference type="SAM" id="MobiDB-lite"/>
    </source>
</evidence>
<proteinExistence type="predicted"/>
<keyword evidence="4" id="KW-1185">Reference proteome</keyword>
<feature type="compositionally biased region" description="Polar residues" evidence="1">
    <location>
        <begin position="38"/>
        <end position="58"/>
    </location>
</feature>
<sequence>MNRILASGVGLATTVLLVGACGGAGKPATSYSRAAVNATESPSSTDSSYPEPSGTVTDSMAPGASPSVTDSTMATPIPTPEHAKIKLADSTYGKILVAENDRTLYIFEKDTENTSNCYDTCAVTWPPFVTMDKPQAGTDVKDALLGTTTRKQGEKQVTYNKHPLYYYSGDTKPGDYNGQGKSDSGGKWYVVNADGKKVE</sequence>
<feature type="region of interest" description="Disordered" evidence="1">
    <location>
        <begin position="35"/>
        <end position="77"/>
    </location>
</feature>
<feature type="signal peptide" evidence="2">
    <location>
        <begin position="1"/>
        <end position="20"/>
    </location>
</feature>
<dbReference type="PROSITE" id="PS51257">
    <property type="entry name" value="PROKAR_LIPOPROTEIN"/>
    <property type="match status" value="1"/>
</dbReference>
<reference evidence="4" key="1">
    <citation type="journal article" date="2019" name="Int. J. Syst. Evol. Microbiol.">
        <title>The Global Catalogue of Microorganisms (GCM) 10K type strain sequencing project: providing services to taxonomists for standard genome sequencing and annotation.</title>
        <authorList>
            <consortium name="The Broad Institute Genomics Platform"/>
            <consortium name="The Broad Institute Genome Sequencing Center for Infectious Disease"/>
            <person name="Wu L."/>
            <person name="Ma J."/>
        </authorList>
    </citation>
    <scope>NUCLEOTIDE SEQUENCE [LARGE SCALE GENOMIC DNA]</scope>
    <source>
        <strain evidence="4">CCUG 49560</strain>
    </source>
</reference>
<comment type="caution">
    <text evidence="3">The sequence shown here is derived from an EMBL/GenBank/DDBJ whole genome shotgun (WGS) entry which is preliminary data.</text>
</comment>